<dbReference type="AlphaFoldDB" id="A0A644YWR5"/>
<dbReference type="EMBL" id="VSSQ01005922">
    <property type="protein sequence ID" value="MPM30903.1"/>
    <property type="molecule type" value="Genomic_DNA"/>
</dbReference>
<dbReference type="Gene3D" id="3.40.50.1820">
    <property type="entry name" value="alpha/beta hydrolase"/>
    <property type="match status" value="1"/>
</dbReference>
<proteinExistence type="predicted"/>
<name>A0A644YWR5_9ZZZZ</name>
<sequence>MCAAAAPSLIQRPYFPFGLKREDVVHIVQGVYKDRPQTLREFGDMIFYNPVTPALSDWIFNLGLQAAGWSTAAIAKTWLGEEQLFEDMRTIHVPTLILQGVQDRVCLFPLARAQNESIAGSRLVPFESCGHFLFYDQMDKFNKELISFVQA</sequence>
<protein>
    <submittedName>
        <fullName evidence="1">Uncharacterized protein</fullName>
    </submittedName>
</protein>
<evidence type="ECO:0000313" key="1">
    <source>
        <dbReference type="EMBL" id="MPM30903.1"/>
    </source>
</evidence>
<organism evidence="1">
    <name type="scientific">bioreactor metagenome</name>
    <dbReference type="NCBI Taxonomy" id="1076179"/>
    <lineage>
        <taxon>unclassified sequences</taxon>
        <taxon>metagenomes</taxon>
        <taxon>ecological metagenomes</taxon>
    </lineage>
</organism>
<gene>
    <name evidence="1" type="ORF">SDC9_77456</name>
</gene>
<dbReference type="InterPro" id="IPR029058">
    <property type="entry name" value="AB_hydrolase_fold"/>
</dbReference>
<accession>A0A644YWR5</accession>
<reference evidence="1" key="1">
    <citation type="submission" date="2019-08" db="EMBL/GenBank/DDBJ databases">
        <authorList>
            <person name="Kucharzyk K."/>
            <person name="Murdoch R.W."/>
            <person name="Higgins S."/>
            <person name="Loffler F."/>
        </authorList>
    </citation>
    <scope>NUCLEOTIDE SEQUENCE</scope>
</reference>
<comment type="caution">
    <text evidence="1">The sequence shown here is derived from an EMBL/GenBank/DDBJ whole genome shotgun (WGS) entry which is preliminary data.</text>
</comment>
<dbReference type="SUPFAM" id="SSF53474">
    <property type="entry name" value="alpha/beta-Hydrolases"/>
    <property type="match status" value="1"/>
</dbReference>